<evidence type="ECO:0000313" key="2">
    <source>
        <dbReference type="Proteomes" id="UP000057213"/>
    </source>
</evidence>
<dbReference type="EMBL" id="CP010401">
    <property type="protein sequence ID" value="ALE03872.1"/>
    <property type="molecule type" value="Genomic_DNA"/>
</dbReference>
<gene>
    <name evidence="1" type="ORF">PU02_1058</name>
</gene>
<dbReference type="Proteomes" id="UP000057213">
    <property type="component" value="Chromosome"/>
</dbReference>
<dbReference type="KEGG" id="banc:PU02_1058"/>
<dbReference type="AlphaFoldDB" id="A0A0M4LTF2"/>
<proteinExistence type="predicted"/>
<organism evidence="1 2">
    <name type="scientific">Bartonella ancashensis</name>
    <dbReference type="NCBI Taxonomy" id="1318743"/>
    <lineage>
        <taxon>Bacteria</taxon>
        <taxon>Pseudomonadati</taxon>
        <taxon>Pseudomonadota</taxon>
        <taxon>Alphaproteobacteria</taxon>
        <taxon>Hyphomicrobiales</taxon>
        <taxon>Bartonellaceae</taxon>
        <taxon>Bartonella</taxon>
    </lineage>
</organism>
<reference evidence="1 2" key="1">
    <citation type="journal article" date="2015" name="Genome Announc.">
        <title>Complete Genome Sequence of Bartonella ancashensis Strain 20.00, Isolated from the Blood of a Patient with Verruga Peruana.</title>
        <authorList>
            <person name="Hang J."/>
            <person name="Mullins K.E."/>
            <person name="Clifford R.J."/>
            <person name="Onmus-Leone F."/>
            <person name="Yang Y."/>
            <person name="Jiang J."/>
            <person name="Leguia M."/>
            <person name="Kasper M.R."/>
            <person name="Maguina C."/>
            <person name="Lesho E.P."/>
            <person name="Jarman R.G."/>
            <person name="Richards A.L."/>
            <person name="Blazes D."/>
        </authorList>
    </citation>
    <scope>NUCLEOTIDE SEQUENCE [LARGE SCALE GENOMIC DNA]</scope>
    <source>
        <strain evidence="1 2">20.00</strain>
    </source>
</reference>
<evidence type="ECO:0000313" key="1">
    <source>
        <dbReference type="EMBL" id="ALE03872.1"/>
    </source>
</evidence>
<name>A0A0M4LTF2_9HYPH</name>
<accession>A0A0M4LTF2</accession>
<keyword evidence="2" id="KW-1185">Reference proteome</keyword>
<sequence>MQIMKKRVEIEKIHTQISTTIANDGIVCLYESLPFGSYIGQL</sequence>
<protein>
    <submittedName>
        <fullName evidence="1">Uncharacterized protein</fullName>
    </submittedName>
</protein>
<dbReference type="PATRIC" id="fig|1318743.3.peg.1074"/>